<protein>
    <submittedName>
        <fullName evidence="3">NIMA-interacting protein TinC</fullName>
    </submittedName>
</protein>
<dbReference type="Proteomes" id="UP000078544">
    <property type="component" value="Unassembled WGS sequence"/>
</dbReference>
<proteinExistence type="predicted"/>
<feature type="compositionally biased region" description="Basic and acidic residues" evidence="1">
    <location>
        <begin position="656"/>
        <end position="668"/>
    </location>
</feature>
<feature type="compositionally biased region" description="Gly residues" evidence="1">
    <location>
        <begin position="865"/>
        <end position="876"/>
    </location>
</feature>
<evidence type="ECO:0000256" key="2">
    <source>
        <dbReference type="SAM" id="SignalP"/>
    </source>
</evidence>
<dbReference type="InterPro" id="IPR010816">
    <property type="entry name" value="Het-C"/>
</dbReference>
<dbReference type="EMBL" id="AZGY01000002">
    <property type="protein sequence ID" value="OAA32078.1"/>
    <property type="molecule type" value="Genomic_DNA"/>
</dbReference>
<feature type="chain" id="PRO_5007880382" evidence="2">
    <location>
        <begin position="26"/>
        <end position="876"/>
    </location>
</feature>
<sequence>MIDCKDRGLILGLIILLALASPAAAFGAGNIASTSKIEGQNWRHGDIEDALLTLAMARAMKHKKFNKIMVSRVYFGNWLRDYSQAIDVGTVKSVSAEAIRLLLCVLGFLTFGYGSGEFEVTADRLGCYRPEDHIDNPKNYADNQDARQYDRRLRGPIDEDTELSIDPESGMKNYIANERAGIMTSAQHVRHLFSRCIELGRNYKNGGPKQDLYECLRLMGTGLHCLEDFLAHSNYCELALIEMGERDVFPHVGRNTRMQLQGTDHEVYPIVTGTFGGVDFLHSVVGEVSDKMTQNEIEELEGTLQDSKNSDTSMLRELLDKIPSGIFGGKNQESRIDEIQNNAAHSQLENMSVSPRDPEEFTQYVQQVYKQIMPAIEFHDDIMKSITSAVEKIPVLPKIIEQLEDQLSRFVFSIMAPVVVPLIRQIKNELATGSGEVIKSSEEEQHVVFNDDGSTDPTHSMLSKDHFSNILNEIAGRTAAKMVSWVVPQIMDAIDDDSVDVDRLCERINSGILHHPAQRNLGHDGVSQARNAMFNEVRSWWGDLQNEHNYFRRALSREGVMRGENHKEGVDDTGHGHGCTGKLKMRKLYGEPDTLENRIAGAAADAIFQGASGLISNVVEQQTGLKLPGDHDPPAQEKKSRLDGFLSKAGSILDEAFGKGDESRRGDSDSYAGSQTTYGHQESSSYGQSQQSSGYGGNSQHSSHRRDDDESHSGGYGGGRAEHRRRDDSEEGYGGRNESSYGGNSGYGRSDEGYGASGHHSRRHETEYGQEESTYGGGGGGYGSRQDSYGGRQENYGGNSSYGGHGDGDGGYGRQQSSHSSYGHNEESYGGNGSSYGGRDEDSHGRDEYEDDSYGRDRHGRRHNGGYGDDGGSSGY</sequence>
<evidence type="ECO:0000313" key="4">
    <source>
        <dbReference type="Proteomes" id="UP000078544"/>
    </source>
</evidence>
<dbReference type="STRING" id="1081109.A0A166U5C8"/>
<dbReference type="PANTHER" id="PTHR14905">
    <property type="entry name" value="NG37"/>
    <property type="match status" value="1"/>
</dbReference>
<dbReference type="AlphaFoldDB" id="A0A166U5C8"/>
<feature type="compositionally biased region" description="Gly residues" evidence="1">
    <location>
        <begin position="800"/>
        <end position="813"/>
    </location>
</feature>
<evidence type="ECO:0000313" key="3">
    <source>
        <dbReference type="EMBL" id="OAA32078.1"/>
    </source>
</evidence>
<organism evidence="3 4">
    <name type="scientific">Moelleriella libera RCEF 2490</name>
    <dbReference type="NCBI Taxonomy" id="1081109"/>
    <lineage>
        <taxon>Eukaryota</taxon>
        <taxon>Fungi</taxon>
        <taxon>Dikarya</taxon>
        <taxon>Ascomycota</taxon>
        <taxon>Pezizomycotina</taxon>
        <taxon>Sordariomycetes</taxon>
        <taxon>Hypocreomycetidae</taxon>
        <taxon>Hypocreales</taxon>
        <taxon>Clavicipitaceae</taxon>
        <taxon>Moelleriella</taxon>
    </lineage>
</organism>
<dbReference type="OrthoDB" id="2506204at2759"/>
<dbReference type="PANTHER" id="PTHR14905:SF11">
    <property type="entry name" value="TINC (EUROFUNG)"/>
    <property type="match status" value="1"/>
</dbReference>
<dbReference type="Pfam" id="PF07217">
    <property type="entry name" value="Het-C"/>
    <property type="match status" value="1"/>
</dbReference>
<name>A0A166U5C8_9HYPO</name>
<dbReference type="InterPro" id="IPR052577">
    <property type="entry name" value="VWA7"/>
</dbReference>
<evidence type="ECO:0000256" key="1">
    <source>
        <dbReference type="SAM" id="MobiDB-lite"/>
    </source>
</evidence>
<feature type="signal peptide" evidence="2">
    <location>
        <begin position="1"/>
        <end position="25"/>
    </location>
</feature>
<gene>
    <name evidence="3" type="ORF">AAL_01410</name>
</gene>
<keyword evidence="4" id="KW-1185">Reference proteome</keyword>
<reference evidence="3 4" key="1">
    <citation type="journal article" date="2016" name="Genome Biol. Evol.">
        <title>Divergent and convergent evolution of fungal pathogenicity.</title>
        <authorList>
            <person name="Shang Y."/>
            <person name="Xiao G."/>
            <person name="Zheng P."/>
            <person name="Cen K."/>
            <person name="Zhan S."/>
            <person name="Wang C."/>
        </authorList>
    </citation>
    <scope>NUCLEOTIDE SEQUENCE [LARGE SCALE GENOMIC DNA]</scope>
    <source>
        <strain evidence="3 4">RCEF 2490</strain>
    </source>
</reference>
<keyword evidence="2" id="KW-0732">Signal</keyword>
<feature type="compositionally biased region" description="Low complexity" evidence="1">
    <location>
        <begin position="678"/>
        <end position="701"/>
    </location>
</feature>
<accession>A0A166U5C8</accession>
<comment type="caution">
    <text evidence="3">The sequence shown here is derived from an EMBL/GenBank/DDBJ whole genome shotgun (WGS) entry which is preliminary data.</text>
</comment>
<feature type="compositionally biased region" description="Low complexity" evidence="1">
    <location>
        <begin position="784"/>
        <end position="799"/>
    </location>
</feature>
<feature type="region of interest" description="Disordered" evidence="1">
    <location>
        <begin position="656"/>
        <end position="876"/>
    </location>
</feature>
<feature type="compositionally biased region" description="Basic and acidic residues" evidence="1">
    <location>
        <begin position="838"/>
        <end position="857"/>
    </location>
</feature>